<dbReference type="AlphaFoldDB" id="A0A0F0GGM5"/>
<evidence type="ECO:0000313" key="3">
    <source>
        <dbReference type="Proteomes" id="UP000033393"/>
    </source>
</evidence>
<keyword evidence="1" id="KW-0812">Transmembrane</keyword>
<comment type="caution">
    <text evidence="2">The sequence shown here is derived from an EMBL/GenBank/DDBJ whole genome shotgun (WGS) entry which is preliminary data.</text>
</comment>
<feature type="transmembrane region" description="Helical" evidence="1">
    <location>
        <begin position="104"/>
        <end position="122"/>
    </location>
</feature>
<keyword evidence="1" id="KW-0472">Membrane</keyword>
<proteinExistence type="predicted"/>
<protein>
    <submittedName>
        <fullName evidence="2">Uncharacterized protein</fullName>
    </submittedName>
</protein>
<feature type="transmembrane region" description="Helical" evidence="1">
    <location>
        <begin position="42"/>
        <end position="67"/>
    </location>
</feature>
<reference evidence="2 3" key="1">
    <citation type="submission" date="2015-02" db="EMBL/GenBank/DDBJ databases">
        <authorList>
            <person name="Ju K.-S."/>
            <person name="Doroghazi J.R."/>
            <person name="Metcalf W."/>
        </authorList>
    </citation>
    <scope>NUCLEOTIDE SEQUENCE [LARGE SCALE GENOMIC DNA]</scope>
    <source>
        <strain evidence="2 3">NRRL B-16140</strain>
    </source>
</reference>
<dbReference type="EMBL" id="JYJG01000348">
    <property type="protein sequence ID" value="KJK42485.1"/>
    <property type="molecule type" value="Genomic_DNA"/>
</dbReference>
<gene>
    <name evidence="2" type="ORF">UK23_37030</name>
</gene>
<keyword evidence="1" id="KW-1133">Transmembrane helix</keyword>
<accession>A0A0F0GGM5</accession>
<sequence>MVMRAITGAFVGYLGTWVTFMAALMAAWSYCGWGETCTDDDLSSADVAGCVVLLCGLSVTALVYVGLLKLQRQPRPWSVVGPAMVLSAIPFVVIPRVWELDSIFYLPAGAFALAGVVTGFEWRRILQVGAR</sequence>
<organism evidence="2 3">
    <name type="scientific">Lentzea aerocolonigenes</name>
    <name type="common">Lechevalieria aerocolonigenes</name>
    <name type="synonym">Saccharothrix aerocolonigenes</name>
    <dbReference type="NCBI Taxonomy" id="68170"/>
    <lineage>
        <taxon>Bacteria</taxon>
        <taxon>Bacillati</taxon>
        <taxon>Actinomycetota</taxon>
        <taxon>Actinomycetes</taxon>
        <taxon>Pseudonocardiales</taxon>
        <taxon>Pseudonocardiaceae</taxon>
        <taxon>Lentzea</taxon>
    </lineage>
</organism>
<evidence type="ECO:0000313" key="2">
    <source>
        <dbReference type="EMBL" id="KJK42485.1"/>
    </source>
</evidence>
<feature type="transmembrane region" description="Helical" evidence="1">
    <location>
        <begin position="79"/>
        <end position="98"/>
    </location>
</feature>
<keyword evidence="3" id="KW-1185">Reference proteome</keyword>
<dbReference type="PATRIC" id="fig|68170.10.peg.9687"/>
<dbReference type="Proteomes" id="UP000033393">
    <property type="component" value="Unassembled WGS sequence"/>
</dbReference>
<name>A0A0F0GGM5_LENAE</name>
<feature type="transmembrane region" description="Helical" evidence="1">
    <location>
        <begin position="7"/>
        <end position="30"/>
    </location>
</feature>
<evidence type="ECO:0000256" key="1">
    <source>
        <dbReference type="SAM" id="Phobius"/>
    </source>
</evidence>